<dbReference type="EMBL" id="LJYG01000116">
    <property type="protein sequence ID" value="KRQ00089.1"/>
    <property type="molecule type" value="Genomic_DNA"/>
</dbReference>
<feature type="region of interest" description="Disordered" evidence="1">
    <location>
        <begin position="32"/>
        <end position="89"/>
    </location>
</feature>
<proteinExistence type="predicted"/>
<dbReference type="RefSeq" id="WP_057759332.1">
    <property type="nucleotide sequence ID" value="NZ_LJYG01000116.1"/>
</dbReference>
<keyword evidence="3" id="KW-1185">Reference proteome</keyword>
<evidence type="ECO:0000313" key="2">
    <source>
        <dbReference type="EMBL" id="KRQ00089.1"/>
    </source>
</evidence>
<name>A0A0R3CQQ1_9BRAD</name>
<evidence type="ECO:0000313" key="3">
    <source>
        <dbReference type="Proteomes" id="UP000051936"/>
    </source>
</evidence>
<sequence length="89" mass="9124">MRLSDLAKGSSVFLSVMVAGYVSTVYVDQRLASPPKAATETTGSPAPTNSAAPTDNPTPANGGSACIGEGGSWKNWPWPNVPMGSPKCE</sequence>
<dbReference type="OrthoDB" id="8244770at2"/>
<evidence type="ECO:0000256" key="1">
    <source>
        <dbReference type="SAM" id="MobiDB-lite"/>
    </source>
</evidence>
<protein>
    <submittedName>
        <fullName evidence="2">Uncharacterized protein</fullName>
    </submittedName>
</protein>
<comment type="caution">
    <text evidence="2">The sequence shown here is derived from an EMBL/GenBank/DDBJ whole genome shotgun (WGS) entry which is preliminary data.</text>
</comment>
<dbReference type="AlphaFoldDB" id="A0A0R3CQQ1"/>
<reference evidence="2 3" key="1">
    <citation type="submission" date="2015-09" db="EMBL/GenBank/DDBJ databases">
        <title>Draft Genome Sequence of Bradyrhizobium manausense Strain BR 3351T, a Novel Symbiotic Nitrogen-Fixing Alphaproteobacterium Isolated from Brazilian Amazon Rain Forest.</title>
        <authorList>
            <person name="De Araujo J.L."/>
            <person name="Zilli J.E."/>
        </authorList>
    </citation>
    <scope>NUCLEOTIDE SEQUENCE [LARGE SCALE GENOMIC DNA]</scope>
    <source>
        <strain evidence="2 3">BR3351</strain>
    </source>
</reference>
<accession>A0A0R3CQQ1</accession>
<gene>
    <name evidence="2" type="ORF">AOQ71_40790</name>
</gene>
<organism evidence="2 3">
    <name type="scientific">Bradyrhizobium manausense</name>
    <dbReference type="NCBI Taxonomy" id="989370"/>
    <lineage>
        <taxon>Bacteria</taxon>
        <taxon>Pseudomonadati</taxon>
        <taxon>Pseudomonadota</taxon>
        <taxon>Alphaproteobacteria</taxon>
        <taxon>Hyphomicrobiales</taxon>
        <taxon>Nitrobacteraceae</taxon>
        <taxon>Bradyrhizobium</taxon>
    </lineage>
</organism>
<feature type="compositionally biased region" description="Polar residues" evidence="1">
    <location>
        <begin position="39"/>
        <end position="61"/>
    </location>
</feature>
<dbReference type="Proteomes" id="UP000051936">
    <property type="component" value="Unassembled WGS sequence"/>
</dbReference>
<dbReference type="STRING" id="989370.AOQ71_40790"/>